<gene>
    <name evidence="4" type="ORF">PZA18_18500</name>
</gene>
<name>A0ABT7E3X5_9NEIS</name>
<reference evidence="4" key="1">
    <citation type="submission" date="2023-03" db="EMBL/GenBank/DDBJ databases">
        <title>Chitinimonas shenzhenensis gen. nov., sp. nov., a novel member of family Burkholderiaceae isolated from activated sludge collected in Shen Zhen, China.</title>
        <authorList>
            <person name="Wang X."/>
        </authorList>
    </citation>
    <scope>NUCLEOTIDE SEQUENCE</scope>
    <source>
        <strain evidence="4">DQS-5</strain>
    </source>
</reference>
<evidence type="ECO:0000256" key="2">
    <source>
        <dbReference type="SAM" id="Coils"/>
    </source>
</evidence>
<accession>A0ABT7E3X5</accession>
<dbReference type="EMBL" id="JARRAF010000030">
    <property type="protein sequence ID" value="MDK2126038.1"/>
    <property type="molecule type" value="Genomic_DNA"/>
</dbReference>
<proteinExistence type="inferred from homology"/>
<dbReference type="PANTHER" id="PTHR38432:SF1">
    <property type="entry name" value="TELA-LIKE PROTEIN SAOUHSC_01408"/>
    <property type="match status" value="1"/>
</dbReference>
<evidence type="ECO:0000313" key="5">
    <source>
        <dbReference type="Proteomes" id="UP001172778"/>
    </source>
</evidence>
<comment type="similarity">
    <text evidence="1">Belongs to the TelA family.</text>
</comment>
<dbReference type="Proteomes" id="UP001172778">
    <property type="component" value="Unassembled WGS sequence"/>
</dbReference>
<dbReference type="PANTHER" id="PTHR38432">
    <property type="entry name" value="TELA-LIKE PROTEIN SAOUHSC_01408"/>
    <property type="match status" value="1"/>
</dbReference>
<feature type="region of interest" description="Disordered" evidence="3">
    <location>
        <begin position="1"/>
        <end position="128"/>
    </location>
</feature>
<evidence type="ECO:0000256" key="3">
    <source>
        <dbReference type="SAM" id="MobiDB-lite"/>
    </source>
</evidence>
<evidence type="ECO:0000256" key="1">
    <source>
        <dbReference type="ARBA" id="ARBA00005541"/>
    </source>
</evidence>
<organism evidence="4 5">
    <name type="scientific">Parachitinimonas caeni</name>
    <dbReference type="NCBI Taxonomy" id="3031301"/>
    <lineage>
        <taxon>Bacteria</taxon>
        <taxon>Pseudomonadati</taxon>
        <taxon>Pseudomonadota</taxon>
        <taxon>Betaproteobacteria</taxon>
        <taxon>Neisseriales</taxon>
        <taxon>Chitinibacteraceae</taxon>
        <taxon>Parachitinimonas</taxon>
    </lineage>
</organism>
<dbReference type="Pfam" id="PF05816">
    <property type="entry name" value="TelA"/>
    <property type="match status" value="1"/>
</dbReference>
<protein>
    <submittedName>
        <fullName evidence="4">Toxic anion resistance protein</fullName>
    </submittedName>
</protein>
<feature type="coiled-coil region" evidence="2">
    <location>
        <begin position="292"/>
        <end position="319"/>
    </location>
</feature>
<feature type="compositionally biased region" description="Low complexity" evidence="3">
    <location>
        <begin position="11"/>
        <end position="24"/>
    </location>
</feature>
<sequence length="457" mass="50092">MTNGPKPLFDDTPSTPTPAAAPQAPYSPPPSPPPMPAAAPYVPPPPPVMTPPPAPAPYPPADPTQYPPGAPYGQPAPAPYPPQAAPAPYAPPPVQAPPAPYAQPAAPMPYQQPPVAQPQVYSGQHLPAAGPVSLPTRVNEQWIAQLGHRESESVARVSRALLEHTKASDADQFGLKLNELIVTAKGLSPSQLNSKGLFSKIKNMFGSIKEQFLAQYNSVAKQIERFTVELHAQAKLQQRRIDEMDQMYEANYQEHQRLGVALEDGARAAEEMKAALAGIDLTGLDNMQAQKVADARSQLARLEKRLDDLKRIRMLAEQTAPQIRLMQENARLLVSKFHDIVNLTIPAWQKQFALQIMLLEQQRGAELATAVDDATNEALRRNADLLRQNNQQIVTASQRAVIDIETLEHVNQQIIGALEDARRIVDEGQERRKQTDSQLEGMRSQLLTVMQAQGKPL</sequence>
<dbReference type="InterPro" id="IPR008863">
    <property type="entry name" value="Toxic_anion-R_TelA"/>
</dbReference>
<feature type="compositionally biased region" description="Pro residues" evidence="3">
    <location>
        <begin position="25"/>
        <end position="116"/>
    </location>
</feature>
<comment type="caution">
    <text evidence="4">The sequence shown here is derived from an EMBL/GenBank/DDBJ whole genome shotgun (WGS) entry which is preliminary data.</text>
</comment>
<keyword evidence="5" id="KW-1185">Reference proteome</keyword>
<keyword evidence="2" id="KW-0175">Coiled coil</keyword>
<dbReference type="RefSeq" id="WP_284102353.1">
    <property type="nucleotide sequence ID" value="NZ_JARRAF010000030.1"/>
</dbReference>
<evidence type="ECO:0000313" key="4">
    <source>
        <dbReference type="EMBL" id="MDK2126038.1"/>
    </source>
</evidence>